<keyword evidence="6 8" id="KW-1133">Transmembrane helix</keyword>
<reference evidence="9 10" key="1">
    <citation type="journal article" date="2010" name="Cell">
        <title>The genome of Naegleria gruberi illuminates early eukaryotic versatility.</title>
        <authorList>
            <person name="Fritz-Laylin L.K."/>
            <person name="Prochnik S.E."/>
            <person name="Ginger M.L."/>
            <person name="Dacks J.B."/>
            <person name="Carpenter M.L."/>
            <person name="Field M.C."/>
            <person name="Kuo A."/>
            <person name="Paredez A."/>
            <person name="Chapman J."/>
            <person name="Pham J."/>
            <person name="Shu S."/>
            <person name="Neupane R."/>
            <person name="Cipriano M."/>
            <person name="Mancuso J."/>
            <person name="Tu H."/>
            <person name="Salamov A."/>
            <person name="Lindquist E."/>
            <person name="Shapiro H."/>
            <person name="Lucas S."/>
            <person name="Grigoriev I.V."/>
            <person name="Cande W.Z."/>
            <person name="Fulton C."/>
            <person name="Rokhsar D.S."/>
            <person name="Dawson S.C."/>
        </authorList>
    </citation>
    <scope>NUCLEOTIDE SEQUENCE [LARGE SCALE GENOMIC DNA]</scope>
    <source>
        <strain evidence="9 10">NEG-M</strain>
    </source>
</reference>
<proteinExistence type="predicted"/>
<keyword evidence="7 8" id="KW-0472">Membrane</keyword>
<name>D2V4Q9_NAEGR</name>
<feature type="transmembrane region" description="Helical" evidence="8">
    <location>
        <begin position="78"/>
        <end position="98"/>
    </location>
</feature>
<evidence type="ECO:0000313" key="9">
    <source>
        <dbReference type="EMBL" id="EFC48145.1"/>
    </source>
</evidence>
<comment type="subcellular location">
    <subcellularLocation>
        <location evidence="1">Endoplasmic reticulum membrane</location>
        <topology evidence="1">Multi-pass membrane protein</topology>
    </subcellularLocation>
</comment>
<evidence type="ECO:0000313" key="10">
    <source>
        <dbReference type="Proteomes" id="UP000006671"/>
    </source>
</evidence>
<sequence>MHPHQLNQTLSERKRNLVNNTQSSSTTNTESSSALKSFIGNANYRFLIGQIITCLVFIIYGVLMMMGEEIVESFLVRAFYFEIMLLLIFILIPIYLLFTFSSNIFKGRESNKRNDGDEQLSPSGLLVQMMVRYFGVLFGGACLIYVGVTLFGFTPFMRIPSSNNFQSARSDVEQTPMNNQQLNNNWICAKNIPASILNSEDHYVFSLFSKCHIFSIDEIKCCIVWCILSSLVIFVQPMATLLQWNNIKEYINLVVLEKTARVRSISFNLKPVSPLRTFLLVHLICIWISGFVIPLDWEKDWQYFPICTTVGLIFGSITNLIITLVTMKVDVDDTKED</sequence>
<evidence type="ECO:0000256" key="2">
    <source>
        <dbReference type="ARBA" id="ARBA00004687"/>
    </source>
</evidence>
<evidence type="ECO:0000256" key="6">
    <source>
        <dbReference type="ARBA" id="ARBA00022989"/>
    </source>
</evidence>
<keyword evidence="3" id="KW-0337">GPI-anchor biosynthesis</keyword>
<dbReference type="STRING" id="5762.D2V4Q9"/>
<organism evidence="10">
    <name type="scientific">Naegleria gruberi</name>
    <name type="common">Amoeba</name>
    <dbReference type="NCBI Taxonomy" id="5762"/>
    <lineage>
        <taxon>Eukaryota</taxon>
        <taxon>Discoba</taxon>
        <taxon>Heterolobosea</taxon>
        <taxon>Tetramitia</taxon>
        <taxon>Eutetramitia</taxon>
        <taxon>Vahlkampfiidae</taxon>
        <taxon>Naegleria</taxon>
    </lineage>
</organism>
<feature type="transmembrane region" description="Helical" evidence="8">
    <location>
        <begin position="130"/>
        <end position="153"/>
    </location>
</feature>
<dbReference type="OMA" id="CIWISGF"/>
<comment type="pathway">
    <text evidence="2">Glycolipid biosynthesis; glycosylphosphatidylinositol-anchor biosynthesis.</text>
</comment>
<dbReference type="UniPathway" id="UPA00196"/>
<dbReference type="EMBL" id="GG738852">
    <property type="protein sequence ID" value="EFC48145.1"/>
    <property type="molecule type" value="Genomic_DNA"/>
</dbReference>
<evidence type="ECO:0000256" key="8">
    <source>
        <dbReference type="SAM" id="Phobius"/>
    </source>
</evidence>
<evidence type="ECO:0000256" key="7">
    <source>
        <dbReference type="ARBA" id="ARBA00023136"/>
    </source>
</evidence>
<dbReference type="Proteomes" id="UP000006671">
    <property type="component" value="Unassembled WGS sequence"/>
</dbReference>
<dbReference type="RefSeq" id="XP_002680889.1">
    <property type="nucleotide sequence ID" value="XM_002680843.1"/>
</dbReference>
<dbReference type="GO" id="GO:0005789">
    <property type="term" value="C:endoplasmic reticulum membrane"/>
    <property type="evidence" value="ECO:0007669"/>
    <property type="project" value="UniProtKB-SubCell"/>
</dbReference>
<dbReference type="GeneID" id="8848786"/>
<dbReference type="VEuPathDB" id="AmoebaDB:NAEGRDRAFT_63875"/>
<dbReference type="GO" id="GO:0006506">
    <property type="term" value="P:GPI anchor biosynthetic process"/>
    <property type="evidence" value="ECO:0007669"/>
    <property type="project" value="UniProtKB-UniPathway"/>
</dbReference>
<evidence type="ECO:0000256" key="5">
    <source>
        <dbReference type="ARBA" id="ARBA00022824"/>
    </source>
</evidence>
<evidence type="ECO:0000256" key="3">
    <source>
        <dbReference type="ARBA" id="ARBA00022502"/>
    </source>
</evidence>
<keyword evidence="10" id="KW-1185">Reference proteome</keyword>
<keyword evidence="4 8" id="KW-0812">Transmembrane</keyword>
<dbReference type="KEGG" id="ngr:NAEGRDRAFT_63875"/>
<dbReference type="InParanoid" id="D2V4Q9"/>
<dbReference type="OrthoDB" id="17366at2759"/>
<dbReference type="Pfam" id="PF06699">
    <property type="entry name" value="PIG-F"/>
    <property type="match status" value="1"/>
</dbReference>
<feature type="transmembrane region" description="Helical" evidence="8">
    <location>
        <begin position="303"/>
        <end position="325"/>
    </location>
</feature>
<dbReference type="AlphaFoldDB" id="D2V4Q9"/>
<feature type="transmembrane region" description="Helical" evidence="8">
    <location>
        <begin position="278"/>
        <end position="297"/>
    </location>
</feature>
<feature type="transmembrane region" description="Helical" evidence="8">
    <location>
        <begin position="46"/>
        <end position="66"/>
    </location>
</feature>
<gene>
    <name evidence="9" type="ORF">NAEGRDRAFT_63875</name>
</gene>
<evidence type="ECO:0000256" key="4">
    <source>
        <dbReference type="ARBA" id="ARBA00022692"/>
    </source>
</evidence>
<keyword evidence="5" id="KW-0256">Endoplasmic reticulum</keyword>
<accession>D2V4Q9</accession>
<protein>
    <submittedName>
        <fullName evidence="9">Predicted protein</fullName>
    </submittedName>
</protein>
<dbReference type="InterPro" id="IPR009580">
    <property type="entry name" value="GPI_biosynthesis_protein_Pig-F"/>
</dbReference>
<evidence type="ECO:0000256" key="1">
    <source>
        <dbReference type="ARBA" id="ARBA00004477"/>
    </source>
</evidence>